<dbReference type="PANTHER" id="PTHR12993:SF11">
    <property type="entry name" value="N-ACETYLGLUCOSAMINYL-PHOSPHATIDYLINOSITOL DE-N-ACETYLASE"/>
    <property type="match status" value="1"/>
</dbReference>
<keyword evidence="2" id="KW-1185">Reference proteome</keyword>
<dbReference type="EMBL" id="FOFP01000018">
    <property type="protein sequence ID" value="SER21347.1"/>
    <property type="molecule type" value="Genomic_DNA"/>
</dbReference>
<dbReference type="SUPFAM" id="SSF102588">
    <property type="entry name" value="LmbE-like"/>
    <property type="match status" value="1"/>
</dbReference>
<dbReference type="Gene3D" id="3.40.50.10320">
    <property type="entry name" value="LmbE-like"/>
    <property type="match status" value="1"/>
</dbReference>
<sequence>MSQAHNPIQGQGTPSEAWQRSAQLARVPLITASELLPPGSHVVVVAPHPDDEVLACGGLLAQIAWQDVRVSMVAVTDGEASHPHSAVWPTQLLRRERPRESQLALRRLGFSPQDVHWTRLRLDDSQVARDEAYLLDALVQCIADATHVISTWRHDGHCDHEAVGRACAAAVQHQGCQLYEVPVWAWHWAAPEDDRLPWARARKLLLDNDALGRKQAAIHAHRSQLLADASTGAEPVLTPTTLARFAQPYEVFFL</sequence>
<protein>
    <submittedName>
        <fullName evidence="1">N-acetylglucosaminyl deacetylase, LmbE family</fullName>
    </submittedName>
</protein>
<comment type="caution">
    <text evidence="1">The sequence shown here is derived from an EMBL/GenBank/DDBJ whole genome shotgun (WGS) entry which is preliminary data.</text>
</comment>
<dbReference type="InterPro" id="IPR024078">
    <property type="entry name" value="LmbE-like_dom_sf"/>
</dbReference>
<evidence type="ECO:0000313" key="1">
    <source>
        <dbReference type="EMBL" id="SER21347.1"/>
    </source>
</evidence>
<organism evidence="1 2">
    <name type="scientific">Pseudomonas cuatrocienegasensis</name>
    <dbReference type="NCBI Taxonomy" id="543360"/>
    <lineage>
        <taxon>Bacteria</taxon>
        <taxon>Pseudomonadati</taxon>
        <taxon>Pseudomonadota</taxon>
        <taxon>Gammaproteobacteria</taxon>
        <taxon>Pseudomonadales</taxon>
        <taxon>Pseudomonadaceae</taxon>
        <taxon>Pseudomonas</taxon>
    </lineage>
</organism>
<dbReference type="PANTHER" id="PTHR12993">
    <property type="entry name" value="N-ACETYLGLUCOSAMINYL-PHOSPHATIDYLINOSITOL DE-N-ACETYLASE-RELATED"/>
    <property type="match status" value="1"/>
</dbReference>
<dbReference type="Pfam" id="PF02585">
    <property type="entry name" value="PIG-L"/>
    <property type="match status" value="1"/>
</dbReference>
<dbReference type="RefSeq" id="WP_069522250.1">
    <property type="nucleotide sequence ID" value="NZ_FOFP01000018.1"/>
</dbReference>
<dbReference type="Proteomes" id="UP000198512">
    <property type="component" value="Unassembled WGS sequence"/>
</dbReference>
<name>A0ABY1BMV0_9PSED</name>
<reference evidence="1 2" key="1">
    <citation type="submission" date="2016-10" db="EMBL/GenBank/DDBJ databases">
        <authorList>
            <person name="Varghese N."/>
            <person name="Submissions S."/>
        </authorList>
    </citation>
    <scope>NUCLEOTIDE SEQUENCE [LARGE SCALE GENOMIC DNA]</scope>
    <source>
        <strain evidence="1 2">CIP 109853</strain>
    </source>
</reference>
<evidence type="ECO:0000313" key="2">
    <source>
        <dbReference type="Proteomes" id="UP000198512"/>
    </source>
</evidence>
<accession>A0ABY1BMV0</accession>
<proteinExistence type="predicted"/>
<gene>
    <name evidence="1" type="ORF">SAMN05216600_1186</name>
</gene>
<dbReference type="InterPro" id="IPR003737">
    <property type="entry name" value="GlcNAc_PI_deacetylase-related"/>
</dbReference>